<dbReference type="Pfam" id="PF08359">
    <property type="entry name" value="TetR_C_4"/>
    <property type="match status" value="1"/>
</dbReference>
<dbReference type="GO" id="GO:0000976">
    <property type="term" value="F:transcription cis-regulatory region binding"/>
    <property type="evidence" value="ECO:0007669"/>
    <property type="project" value="TreeGrafter"/>
</dbReference>
<dbReference type="InterPro" id="IPR013570">
    <property type="entry name" value="Tscrpt_reg_YsiA_C"/>
</dbReference>
<dbReference type="PROSITE" id="PS50977">
    <property type="entry name" value="HTH_TETR_2"/>
    <property type="match status" value="1"/>
</dbReference>
<feature type="domain" description="HTH tetR-type" evidence="3">
    <location>
        <begin position="22"/>
        <end position="82"/>
    </location>
</feature>
<dbReference type="GO" id="GO:0003700">
    <property type="term" value="F:DNA-binding transcription factor activity"/>
    <property type="evidence" value="ECO:0007669"/>
    <property type="project" value="TreeGrafter"/>
</dbReference>
<protein>
    <submittedName>
        <fullName evidence="4">TetR/AcrR family transcriptional regulator</fullName>
    </submittedName>
</protein>
<keyword evidence="1 2" id="KW-0238">DNA-binding</keyword>
<dbReference type="AlphaFoldDB" id="A0A7C4RT21"/>
<dbReference type="PANTHER" id="PTHR30055">
    <property type="entry name" value="HTH-TYPE TRANSCRIPTIONAL REGULATOR RUTR"/>
    <property type="match status" value="1"/>
</dbReference>
<dbReference type="Pfam" id="PF00440">
    <property type="entry name" value="TetR_N"/>
    <property type="match status" value="1"/>
</dbReference>
<dbReference type="SUPFAM" id="SSF46689">
    <property type="entry name" value="Homeodomain-like"/>
    <property type="match status" value="1"/>
</dbReference>
<sequence length="228" mass="26593">MNEHSFIWQHREVPISTRDKNSDKYIRILEAAVKVFAEQGVHQSTVSQIAREAGVADGTIYLYFKNKDDILVQFFEDKARQVFERFREEVDRGDNAIEKLRNLIRRHLDEFQRDRNLAIVFQSETHRMNPTSREQLKYISKMYQDIVSEIVEQGQMEGCIRKDLYLSLVKRFILGAVNETIGHWLHSGGKYDLTTMADPLMDLFIRGIGTQLSVARMEAARHTEPYPA</sequence>
<dbReference type="Gene3D" id="1.10.10.60">
    <property type="entry name" value="Homeodomain-like"/>
    <property type="match status" value="1"/>
</dbReference>
<gene>
    <name evidence="4" type="ORF">ENS29_10950</name>
</gene>
<dbReference type="Gene3D" id="1.10.357.10">
    <property type="entry name" value="Tetracycline Repressor, domain 2"/>
    <property type="match status" value="1"/>
</dbReference>
<organism evidence="4">
    <name type="scientific">Desulfatirhabdium butyrativorans</name>
    <dbReference type="NCBI Taxonomy" id="340467"/>
    <lineage>
        <taxon>Bacteria</taxon>
        <taxon>Pseudomonadati</taxon>
        <taxon>Thermodesulfobacteriota</taxon>
        <taxon>Desulfobacteria</taxon>
        <taxon>Desulfobacterales</taxon>
        <taxon>Desulfatirhabdiaceae</taxon>
        <taxon>Desulfatirhabdium</taxon>
    </lineage>
</organism>
<accession>A0A7C4RT21</accession>
<name>A0A7C4RT21_9BACT</name>
<feature type="DNA-binding region" description="H-T-H motif" evidence="2">
    <location>
        <begin position="45"/>
        <end position="64"/>
    </location>
</feature>
<dbReference type="PANTHER" id="PTHR30055:SF195">
    <property type="entry name" value="FATTY ACID METABOLISM REGULATOR PROTEIN"/>
    <property type="match status" value="1"/>
</dbReference>
<reference evidence="4" key="1">
    <citation type="journal article" date="2020" name="mSystems">
        <title>Genome- and Community-Level Interaction Insights into Carbon Utilization and Element Cycling Functions of Hydrothermarchaeota in Hydrothermal Sediment.</title>
        <authorList>
            <person name="Zhou Z."/>
            <person name="Liu Y."/>
            <person name="Xu W."/>
            <person name="Pan J."/>
            <person name="Luo Z.H."/>
            <person name="Li M."/>
        </authorList>
    </citation>
    <scope>NUCLEOTIDE SEQUENCE [LARGE SCALE GENOMIC DNA]</scope>
    <source>
        <strain evidence="4">SpSt-477</strain>
    </source>
</reference>
<evidence type="ECO:0000256" key="1">
    <source>
        <dbReference type="ARBA" id="ARBA00023125"/>
    </source>
</evidence>
<dbReference type="EMBL" id="DSUH01000250">
    <property type="protein sequence ID" value="HGU33359.1"/>
    <property type="molecule type" value="Genomic_DNA"/>
</dbReference>
<dbReference type="InterPro" id="IPR050109">
    <property type="entry name" value="HTH-type_TetR-like_transc_reg"/>
</dbReference>
<dbReference type="PRINTS" id="PR00455">
    <property type="entry name" value="HTHTETR"/>
</dbReference>
<evidence type="ECO:0000256" key="2">
    <source>
        <dbReference type="PROSITE-ProRule" id="PRU00335"/>
    </source>
</evidence>
<dbReference type="PROSITE" id="PS01081">
    <property type="entry name" value="HTH_TETR_1"/>
    <property type="match status" value="1"/>
</dbReference>
<proteinExistence type="predicted"/>
<dbReference type="InterPro" id="IPR023772">
    <property type="entry name" value="DNA-bd_HTH_TetR-type_CS"/>
</dbReference>
<evidence type="ECO:0000313" key="4">
    <source>
        <dbReference type="EMBL" id="HGU33359.1"/>
    </source>
</evidence>
<comment type="caution">
    <text evidence="4">The sequence shown here is derived from an EMBL/GenBank/DDBJ whole genome shotgun (WGS) entry which is preliminary data.</text>
</comment>
<dbReference type="SUPFAM" id="SSF48498">
    <property type="entry name" value="Tetracyclin repressor-like, C-terminal domain"/>
    <property type="match status" value="1"/>
</dbReference>
<dbReference type="InterPro" id="IPR036271">
    <property type="entry name" value="Tet_transcr_reg_TetR-rel_C_sf"/>
</dbReference>
<dbReference type="InterPro" id="IPR001647">
    <property type="entry name" value="HTH_TetR"/>
</dbReference>
<evidence type="ECO:0000259" key="3">
    <source>
        <dbReference type="PROSITE" id="PS50977"/>
    </source>
</evidence>
<dbReference type="InterPro" id="IPR009057">
    <property type="entry name" value="Homeodomain-like_sf"/>
</dbReference>